<dbReference type="InterPro" id="IPR001036">
    <property type="entry name" value="Acrflvin-R"/>
</dbReference>
<organism evidence="9 10">
    <name type="scientific">Ferrimonas marina</name>
    <dbReference type="NCBI Taxonomy" id="299255"/>
    <lineage>
        <taxon>Bacteria</taxon>
        <taxon>Pseudomonadati</taxon>
        <taxon>Pseudomonadota</taxon>
        <taxon>Gammaproteobacteria</taxon>
        <taxon>Alteromonadales</taxon>
        <taxon>Ferrimonadaceae</taxon>
        <taxon>Ferrimonas</taxon>
    </lineage>
</organism>
<evidence type="ECO:0000256" key="6">
    <source>
        <dbReference type="ARBA" id="ARBA00022989"/>
    </source>
</evidence>
<dbReference type="Pfam" id="PF00873">
    <property type="entry name" value="ACR_tran"/>
    <property type="match status" value="1"/>
</dbReference>
<dbReference type="SUPFAM" id="SSF82866">
    <property type="entry name" value="Multidrug efflux transporter AcrB transmembrane domain"/>
    <property type="match status" value="2"/>
</dbReference>
<comment type="subcellular location">
    <subcellularLocation>
        <location evidence="1">Cell inner membrane</location>
        <topology evidence="1">Multi-pass membrane protein</topology>
    </subcellularLocation>
</comment>
<name>A0A1M5RE84_9GAMM</name>
<keyword evidence="4" id="KW-0997">Cell inner membrane</keyword>
<feature type="transmembrane region" description="Helical" evidence="8">
    <location>
        <begin position="854"/>
        <end position="872"/>
    </location>
</feature>
<feature type="transmembrane region" description="Helical" evidence="8">
    <location>
        <begin position="905"/>
        <end position="926"/>
    </location>
</feature>
<dbReference type="SUPFAM" id="SSF82693">
    <property type="entry name" value="Multidrug efflux transporter AcrB pore domain, PN1, PN2, PC1 and PC2 subdomains"/>
    <property type="match status" value="3"/>
</dbReference>
<sequence length="1031" mass="111797">MLLSDVAVKRPVMAIVLSLLLTLFGLVAFSKLSVRELPDVDLPIVSVSVSYTGASPAVMETQVTKLIEDQLSGISGIDEIESASRTGVSNITVKFELDWDIMEGLSDVRDAVSRVQGRLPDDADEPIVVKANVSGDAIIRLSLRSSEMDRIDLTDFAERVLVDRFSLVNGVSQVDLYGDLERVVYLELDPSAMAGQGISVAMVEQALANQNMELPAGQMRNRDQVMPVRLERAMNDVVDFERIVVRYNNDASPVYLADIARIYDGAKSETSSFKSNGLNALGFAIAAQSDANPVSVAKGVRDLVEQIQPTLPKGMELTVAFDSTIFIDRSIQEVYETLFVTAGLVILVLFIFLGQARATLIPAVTVPVSLISALMVASFAGFSLNLLTLMALILAIGLVVDDAIVVVENIFKHLERGASPLVAAYEGTREVGFAVIATTAVLVMIFLPIAFAGGMVGKFFTEFAVTLAMAVIFSSIVALTLTPVLGSFMLKSNVKPSRFNGWVNRQFSSLESVYRRALARMIRFPWLGPVVILLTLVAAALMFPNVKTELSPKEDRGVLFIWVKGQEGTAYDRMVKNMEAVEARLLPLMAEDGPLEAMNFSTPAFGNRGDSTGFFVLLLKDWAARPQHSEEILAGLRRDLRGFSDVRLFIMGPGFGGGSSDPVQFVLGGADYDELDMWAHKLIDAVNERPELGDLDTNYSEDTPELLVRVDLDASAKAGISPREIAQTLEAVLGGVSRTTFVERGEEYDVYLRGNIDRFDDASDLSGIYMNTADGERISLASLAQFDEVGSANVLRRYQRNKAVTISGQVGEGYTLGDALATLQSEAREMLPPTITIDYSGESKDYMDNQADTFLVFGLALLVAYLVLAAQFESFINPLVIMLTVPLGIAGALLGLLLTGESLNIYSQIGMVMLIGMVTKNGILIVEFANQLRDKGVAFEEAIISGSASRLRPILMTAFTTLFGAVPLLLAEGAGAESRYAIGVVIFYGMAISTAVTLFVIPAMYRLMAKATHSPEFRAQQLDSELAARQG</sequence>
<evidence type="ECO:0000256" key="3">
    <source>
        <dbReference type="ARBA" id="ARBA00022475"/>
    </source>
</evidence>
<dbReference type="Gene3D" id="3.30.70.1440">
    <property type="entry name" value="Multidrug efflux transporter AcrB pore domain"/>
    <property type="match status" value="1"/>
</dbReference>
<dbReference type="Gene3D" id="3.30.2090.10">
    <property type="entry name" value="Multidrug efflux transporter AcrB TolC docking domain, DN and DC subdomains"/>
    <property type="match status" value="2"/>
</dbReference>
<dbReference type="PANTHER" id="PTHR32063:SF29">
    <property type="entry name" value="HAE1 FAMILY EFFLUX PUMP PERMEASE COMPONENT"/>
    <property type="match status" value="1"/>
</dbReference>
<feature type="transmembrane region" description="Helical" evidence="8">
    <location>
        <begin position="879"/>
        <end position="899"/>
    </location>
</feature>
<dbReference type="FunFam" id="1.20.1640.10:FF:000001">
    <property type="entry name" value="Efflux pump membrane transporter"/>
    <property type="match status" value="1"/>
</dbReference>
<dbReference type="Gene3D" id="1.20.1640.10">
    <property type="entry name" value="Multidrug efflux transporter AcrB transmembrane domain"/>
    <property type="match status" value="2"/>
</dbReference>
<proteinExistence type="predicted"/>
<dbReference type="EMBL" id="FQXG01000002">
    <property type="protein sequence ID" value="SHH24647.1"/>
    <property type="molecule type" value="Genomic_DNA"/>
</dbReference>
<dbReference type="STRING" id="299255.SAMN02745129_1591"/>
<dbReference type="AlphaFoldDB" id="A0A1M5RE84"/>
<evidence type="ECO:0000256" key="8">
    <source>
        <dbReference type="SAM" id="Phobius"/>
    </source>
</evidence>
<gene>
    <name evidence="9" type="ORF">SAMN02745129_1591</name>
</gene>
<evidence type="ECO:0000313" key="10">
    <source>
        <dbReference type="Proteomes" id="UP000184268"/>
    </source>
</evidence>
<keyword evidence="6 8" id="KW-1133">Transmembrane helix</keyword>
<dbReference type="PANTHER" id="PTHR32063">
    <property type="match status" value="1"/>
</dbReference>
<dbReference type="GO" id="GO:0005886">
    <property type="term" value="C:plasma membrane"/>
    <property type="evidence" value="ECO:0007669"/>
    <property type="project" value="UniProtKB-SubCell"/>
</dbReference>
<feature type="transmembrane region" description="Helical" evidence="8">
    <location>
        <begin position="386"/>
        <end position="411"/>
    </location>
</feature>
<keyword evidence="7 8" id="KW-0472">Membrane</keyword>
<accession>A0A1M5RE84</accession>
<feature type="transmembrane region" description="Helical" evidence="8">
    <location>
        <begin position="431"/>
        <end position="451"/>
    </location>
</feature>
<dbReference type="Gene3D" id="3.30.70.1320">
    <property type="entry name" value="Multidrug efflux transporter AcrB pore domain like"/>
    <property type="match status" value="1"/>
</dbReference>
<keyword evidence="2" id="KW-0813">Transport</keyword>
<reference evidence="9 10" key="1">
    <citation type="submission" date="2016-11" db="EMBL/GenBank/DDBJ databases">
        <authorList>
            <person name="Jaros S."/>
            <person name="Januszkiewicz K."/>
            <person name="Wedrychowicz H."/>
        </authorList>
    </citation>
    <scope>NUCLEOTIDE SEQUENCE [LARGE SCALE GENOMIC DNA]</scope>
    <source>
        <strain evidence="9 10">DSM 16917</strain>
    </source>
</reference>
<feature type="transmembrane region" description="Helical" evidence="8">
    <location>
        <begin position="360"/>
        <end position="380"/>
    </location>
</feature>
<dbReference type="OrthoDB" id="9757904at2"/>
<evidence type="ECO:0000256" key="2">
    <source>
        <dbReference type="ARBA" id="ARBA00022448"/>
    </source>
</evidence>
<feature type="transmembrane region" description="Helical" evidence="8">
    <location>
        <begin position="954"/>
        <end position="974"/>
    </location>
</feature>
<dbReference type="Proteomes" id="UP000184268">
    <property type="component" value="Unassembled WGS sequence"/>
</dbReference>
<keyword evidence="3" id="KW-1003">Cell membrane</keyword>
<keyword evidence="5 8" id="KW-0812">Transmembrane</keyword>
<evidence type="ECO:0000313" key="9">
    <source>
        <dbReference type="EMBL" id="SHH24647.1"/>
    </source>
</evidence>
<dbReference type="InterPro" id="IPR027463">
    <property type="entry name" value="AcrB_DN_DC_subdom"/>
</dbReference>
<dbReference type="RefSeq" id="WP_067657454.1">
    <property type="nucleotide sequence ID" value="NZ_FQXG01000002.1"/>
</dbReference>
<evidence type="ECO:0000256" key="1">
    <source>
        <dbReference type="ARBA" id="ARBA00004429"/>
    </source>
</evidence>
<evidence type="ECO:0000256" key="5">
    <source>
        <dbReference type="ARBA" id="ARBA00022692"/>
    </source>
</evidence>
<feature type="transmembrane region" description="Helical" evidence="8">
    <location>
        <begin position="463"/>
        <end position="490"/>
    </location>
</feature>
<dbReference type="PRINTS" id="PR00702">
    <property type="entry name" value="ACRIFLAVINRP"/>
</dbReference>
<protein>
    <submittedName>
        <fullName evidence="9">Hydrophobic/amphiphilic exporter-1, HAE1 family</fullName>
    </submittedName>
</protein>
<feature type="transmembrane region" description="Helical" evidence="8">
    <location>
        <begin position="334"/>
        <end position="353"/>
    </location>
</feature>
<dbReference type="SUPFAM" id="SSF82714">
    <property type="entry name" value="Multidrug efflux transporter AcrB TolC docking domain, DN and DC subdomains"/>
    <property type="match status" value="2"/>
</dbReference>
<feature type="transmembrane region" description="Helical" evidence="8">
    <location>
        <begin position="980"/>
        <end position="1001"/>
    </location>
</feature>
<keyword evidence="10" id="KW-1185">Reference proteome</keyword>
<feature type="transmembrane region" description="Helical" evidence="8">
    <location>
        <begin position="524"/>
        <end position="543"/>
    </location>
</feature>
<evidence type="ECO:0000256" key="7">
    <source>
        <dbReference type="ARBA" id="ARBA00023136"/>
    </source>
</evidence>
<dbReference type="Gene3D" id="3.30.70.1430">
    <property type="entry name" value="Multidrug efflux transporter AcrB pore domain"/>
    <property type="match status" value="2"/>
</dbReference>
<evidence type="ECO:0000256" key="4">
    <source>
        <dbReference type="ARBA" id="ARBA00022519"/>
    </source>
</evidence>
<dbReference type="GO" id="GO:0042910">
    <property type="term" value="F:xenobiotic transmembrane transporter activity"/>
    <property type="evidence" value="ECO:0007669"/>
    <property type="project" value="TreeGrafter"/>
</dbReference>